<evidence type="ECO:0000256" key="1">
    <source>
        <dbReference type="SAM" id="Phobius"/>
    </source>
</evidence>
<evidence type="ECO:0000313" key="3">
    <source>
        <dbReference type="EMBL" id="SEL56860.1"/>
    </source>
</evidence>
<feature type="transmembrane region" description="Helical" evidence="1">
    <location>
        <begin position="111"/>
        <end position="128"/>
    </location>
</feature>
<dbReference type="RefSeq" id="WP_093036311.1">
    <property type="nucleotide sequence ID" value="NZ_FOAG01000006.1"/>
</dbReference>
<dbReference type="InterPro" id="IPR003675">
    <property type="entry name" value="Rce1/LyrA-like_dom"/>
</dbReference>
<keyword evidence="4" id="KW-1185">Reference proteome</keyword>
<dbReference type="AlphaFoldDB" id="A0A1H7R9A6"/>
<feature type="transmembrane region" description="Helical" evidence="1">
    <location>
        <begin position="68"/>
        <end position="90"/>
    </location>
</feature>
<dbReference type="Proteomes" id="UP000199582">
    <property type="component" value="Unassembled WGS sequence"/>
</dbReference>
<gene>
    <name evidence="3" type="ORF">SAMN05443999_106107</name>
</gene>
<feature type="transmembrane region" description="Helical" evidence="1">
    <location>
        <begin position="21"/>
        <end position="48"/>
    </location>
</feature>
<keyword evidence="1" id="KW-1133">Transmembrane helix</keyword>
<evidence type="ECO:0000259" key="2">
    <source>
        <dbReference type="Pfam" id="PF02517"/>
    </source>
</evidence>
<dbReference type="PANTHER" id="PTHR36435:SF1">
    <property type="entry name" value="CAAX AMINO TERMINAL PROTEASE FAMILY PROTEIN"/>
    <property type="match status" value="1"/>
</dbReference>
<keyword evidence="1" id="KW-0812">Transmembrane</keyword>
<evidence type="ECO:0000313" key="4">
    <source>
        <dbReference type="Proteomes" id="UP000199582"/>
    </source>
</evidence>
<dbReference type="InterPro" id="IPR052710">
    <property type="entry name" value="CAAX_protease"/>
</dbReference>
<feature type="transmembrane region" description="Helical" evidence="1">
    <location>
        <begin position="181"/>
        <end position="199"/>
    </location>
</feature>
<dbReference type="GO" id="GO:0080120">
    <property type="term" value="P:CAAX-box protein maturation"/>
    <property type="evidence" value="ECO:0007669"/>
    <property type="project" value="UniProtKB-ARBA"/>
</dbReference>
<dbReference type="PANTHER" id="PTHR36435">
    <property type="entry name" value="SLR1288 PROTEIN"/>
    <property type="match status" value="1"/>
</dbReference>
<organism evidence="3 4">
    <name type="scientific">Roseovarius azorensis</name>
    <dbReference type="NCBI Taxonomy" id="1287727"/>
    <lineage>
        <taxon>Bacteria</taxon>
        <taxon>Pseudomonadati</taxon>
        <taxon>Pseudomonadota</taxon>
        <taxon>Alphaproteobacteria</taxon>
        <taxon>Rhodobacterales</taxon>
        <taxon>Roseobacteraceae</taxon>
        <taxon>Roseovarius</taxon>
    </lineage>
</organism>
<name>A0A1H7R9A6_9RHOB</name>
<feature type="transmembrane region" description="Helical" evidence="1">
    <location>
        <begin position="140"/>
        <end position="160"/>
    </location>
</feature>
<protein>
    <recommendedName>
        <fullName evidence="2">CAAX prenyl protease 2/Lysostaphin resistance protein A-like domain-containing protein</fullName>
    </recommendedName>
</protein>
<dbReference type="EMBL" id="FOAG01000006">
    <property type="protein sequence ID" value="SEL56860.1"/>
    <property type="molecule type" value="Genomic_DNA"/>
</dbReference>
<dbReference type="OrthoDB" id="7171777at2"/>
<dbReference type="GO" id="GO:0004175">
    <property type="term" value="F:endopeptidase activity"/>
    <property type="evidence" value="ECO:0007669"/>
    <property type="project" value="UniProtKB-ARBA"/>
</dbReference>
<dbReference type="Pfam" id="PF02517">
    <property type="entry name" value="Rce1-like"/>
    <property type="match status" value="1"/>
</dbReference>
<feature type="transmembrane region" description="Helical" evidence="1">
    <location>
        <begin position="269"/>
        <end position="293"/>
    </location>
</feature>
<feature type="transmembrane region" description="Helical" evidence="1">
    <location>
        <begin position="205"/>
        <end position="222"/>
    </location>
</feature>
<reference evidence="3 4" key="1">
    <citation type="submission" date="2016-10" db="EMBL/GenBank/DDBJ databases">
        <authorList>
            <person name="de Groot N.N."/>
        </authorList>
    </citation>
    <scope>NUCLEOTIDE SEQUENCE [LARGE SCALE GENOMIC DNA]</scope>
    <source>
        <strain evidence="3 4">DSM 100674</strain>
    </source>
</reference>
<accession>A0A1H7R9A6</accession>
<proteinExistence type="predicted"/>
<keyword evidence="1" id="KW-0472">Membrane</keyword>
<feature type="transmembrane region" description="Helical" evidence="1">
    <location>
        <begin position="229"/>
        <end position="249"/>
    </location>
</feature>
<dbReference type="STRING" id="1287727.SAMN05443999_106107"/>
<sequence length="295" mass="31642">MRYAAHEILIAPARATASLRRLMVGMAIGVPLFVGLSLGYASLLPIVTGPETWARISPGIVSATSPEGVLINLLTFGLLIVALAVTLRVVHKRGLISTIGPIGPATRQFSRALIAMILLFGAVLLIPMPEPLEPEPNLAFGRWATFLPLALCGLFLQVFAEELVFRGYLQSQLAARFTSPLMWMVLPSLVFGVLHFDAVTFGPNAWLVVAWASIFGLAAADLTARFGTLGPATALHFINNFGAILIAAPKGQFDGLALYAYPFTMEDEGAVLAMMPTDLLFLLCGWLAIRLALRG</sequence>
<feature type="domain" description="CAAX prenyl protease 2/Lysostaphin resistance protein A-like" evidence="2">
    <location>
        <begin position="145"/>
        <end position="241"/>
    </location>
</feature>